<dbReference type="InterPro" id="IPR026444">
    <property type="entry name" value="Secre_tail"/>
</dbReference>
<dbReference type="Pfam" id="PF18962">
    <property type="entry name" value="Por_Secre_tail"/>
    <property type="match status" value="1"/>
</dbReference>
<dbReference type="InterPro" id="IPR055372">
    <property type="entry name" value="CBM96"/>
</dbReference>
<evidence type="ECO:0000259" key="7">
    <source>
        <dbReference type="Pfam" id="PF24517"/>
    </source>
</evidence>
<name>A0ABX7I486_9BACT</name>
<dbReference type="NCBIfam" id="TIGR04183">
    <property type="entry name" value="Por_Secre_tail"/>
    <property type="match status" value="1"/>
</dbReference>
<dbReference type="Gene3D" id="2.80.10.50">
    <property type="match status" value="1"/>
</dbReference>
<evidence type="ECO:0000259" key="5">
    <source>
        <dbReference type="Pfam" id="PF11721"/>
    </source>
</evidence>
<feature type="chain" id="PRO_5046562769" evidence="4">
    <location>
        <begin position="24"/>
        <end position="891"/>
    </location>
</feature>
<evidence type="ECO:0000256" key="3">
    <source>
        <dbReference type="ARBA" id="ARBA00022729"/>
    </source>
</evidence>
<evidence type="ECO:0000313" key="8">
    <source>
        <dbReference type="EMBL" id="QRR00887.1"/>
    </source>
</evidence>
<dbReference type="RefSeq" id="WP_204662600.1">
    <property type="nucleotide sequence ID" value="NZ_CP056775.1"/>
</dbReference>
<dbReference type="InterPro" id="IPR008979">
    <property type="entry name" value="Galactose-bd-like_sf"/>
</dbReference>
<evidence type="ECO:0000256" key="4">
    <source>
        <dbReference type="SAM" id="SignalP"/>
    </source>
</evidence>
<evidence type="ECO:0000313" key="9">
    <source>
        <dbReference type="Proteomes" id="UP000612680"/>
    </source>
</evidence>
<accession>A0ABX7I486</accession>
<keyword evidence="2" id="KW-0964">Secreted</keyword>
<feature type="domain" description="Secretion system C-terminal sorting" evidence="6">
    <location>
        <begin position="811"/>
        <end position="888"/>
    </location>
</feature>
<dbReference type="Pfam" id="PF11721">
    <property type="entry name" value="Malectin"/>
    <property type="match status" value="1"/>
</dbReference>
<dbReference type="EMBL" id="CP056775">
    <property type="protein sequence ID" value="QRR00887.1"/>
    <property type="molecule type" value="Genomic_DNA"/>
</dbReference>
<organism evidence="8 9">
    <name type="scientific">Dyadobacter sandarakinus</name>
    <dbReference type="NCBI Taxonomy" id="2747268"/>
    <lineage>
        <taxon>Bacteria</taxon>
        <taxon>Pseudomonadati</taxon>
        <taxon>Bacteroidota</taxon>
        <taxon>Cytophagia</taxon>
        <taxon>Cytophagales</taxon>
        <taxon>Spirosomataceae</taxon>
        <taxon>Dyadobacter</taxon>
    </lineage>
</organism>
<reference evidence="8 9" key="1">
    <citation type="submission" date="2020-06" db="EMBL/GenBank/DDBJ databases">
        <title>Dyadobacter sandarakinus sp. nov., isolated from the soil of the Arctic Yellow River Station.</title>
        <authorList>
            <person name="Zhang Y."/>
            <person name="Peng F."/>
        </authorList>
    </citation>
    <scope>NUCLEOTIDE SEQUENCE [LARGE SCALE GENOMIC DNA]</scope>
    <source>
        <strain evidence="8 9">Q3-56</strain>
    </source>
</reference>
<proteinExistence type="predicted"/>
<dbReference type="Proteomes" id="UP000612680">
    <property type="component" value="Chromosome"/>
</dbReference>
<evidence type="ECO:0000256" key="1">
    <source>
        <dbReference type="ARBA" id="ARBA00004613"/>
    </source>
</evidence>
<dbReference type="Gene3D" id="2.60.120.430">
    <property type="entry name" value="Galactose-binding lectin"/>
    <property type="match status" value="1"/>
</dbReference>
<gene>
    <name evidence="8" type="ORF">HWI92_08215</name>
</gene>
<feature type="domain" description="Carbohydrate-binding module family 96" evidence="7">
    <location>
        <begin position="622"/>
        <end position="787"/>
    </location>
</feature>
<keyword evidence="9" id="KW-1185">Reference proteome</keyword>
<feature type="signal peptide" evidence="4">
    <location>
        <begin position="1"/>
        <end position="23"/>
    </location>
</feature>
<dbReference type="SUPFAM" id="SSF49785">
    <property type="entry name" value="Galactose-binding domain-like"/>
    <property type="match status" value="1"/>
</dbReference>
<feature type="domain" description="Malectin" evidence="5">
    <location>
        <begin position="465"/>
        <end position="616"/>
    </location>
</feature>
<comment type="subcellular location">
    <subcellularLocation>
        <location evidence="1">Secreted</location>
    </subcellularLocation>
</comment>
<protein>
    <submittedName>
        <fullName evidence="8">DNRLRE domain-containing protein</fullName>
    </submittedName>
</protein>
<evidence type="ECO:0000259" key="6">
    <source>
        <dbReference type="Pfam" id="PF18962"/>
    </source>
</evidence>
<dbReference type="PANTHER" id="PTHR42754">
    <property type="entry name" value="ENDOGLUCANASE"/>
    <property type="match status" value="1"/>
</dbReference>
<dbReference type="InterPro" id="IPR021720">
    <property type="entry name" value="Malectin_dom"/>
</dbReference>
<dbReference type="PANTHER" id="PTHR42754:SF1">
    <property type="entry name" value="LIPOPROTEIN"/>
    <property type="match status" value="1"/>
</dbReference>
<evidence type="ECO:0000256" key="2">
    <source>
        <dbReference type="ARBA" id="ARBA00022525"/>
    </source>
</evidence>
<dbReference type="NCBIfam" id="NF033679">
    <property type="entry name" value="DNRLRE_dom"/>
    <property type="match status" value="1"/>
</dbReference>
<dbReference type="Pfam" id="PF24517">
    <property type="entry name" value="CBM96"/>
    <property type="match status" value="1"/>
</dbReference>
<sequence length="891" mass="95702">MRKILLQFCFLILCLSLSASLLAQPAIEWDKTIGGPGGTSLASTVQTADGGYLLFGDAYPGIGSDKTDPGASSDFWVVKVDANGNKEWDNVYGGPGGEQLVCAKQTADGGYILGGNSSSDRGGDKSEDYRGGINEGYKYPDYWIIKIDANGVREWDKTLGSNSEDLLYSLEQTSDGGYIVAGSSASPPGSDKTSATLGLYDFWVVKLSADGKKLWDKSYGLAGTSHKEGIVRQLSDGGYVLAGGVNYYAPRSESDYKVFRLSADGSVIWEKTYGGTGREIATEILVTNDGGYLVGGYSNTDANGDKSEPSLPAGTSGENFPNDYWIIKLTANGTKEWDKTFGGNVSRSILYDMVQTRDNGYLLAGTSSAQAGRSKTNNSKGDDDFWIVRIDAQGNKQWDKTIGGEKDDRPMSVQETVDGGYLLGGSSYSDASGDKSENRKTKQNFTTDFWVVKLAPENPPLPQTTIRINAGGPDFTTATKKLFIADKYYAGIDRTSSIASGDILNTTNDVLYRSARSAPSFSYNIPVINGQVSVTLHFAETYFGVPGTKGEKGGTGSRRFHVNMEGSRKLTNYDIFAQAAGAMRANQITFPVTVTDETLNIDFLTGAADQPRVCAIEVVATSVTLSPLADAFVRDGSYGATNFGTSANLEIKYLSTDPAVRRASYLKFQLPAQTAVVSAKLRVYGRNHEDSKSISLHAYGVDNDSWTETGITKSNAPAASTASLGFATVTNVYQYYEIDVTSYVKAQQQAGESLVSLLLNDPNNRNTRLVFNSKEAGSNPPQLVIQTTNSAARLGQEEVITEVQQKQPSTVFPNPVKDRFTVSLSPEHAGQISFELINTTGISHVVAAVQNARPGESAEVNIAGQLFSAGIYLLKVKSDSFTEVVKMAIAD</sequence>
<keyword evidence="3 4" id="KW-0732">Signal</keyword>